<name>A0A094WDL1_9BACT</name>
<dbReference type="PATRIC" id="fig|178606.4.peg.1450"/>
<evidence type="ECO:0000313" key="2">
    <source>
        <dbReference type="Proteomes" id="UP000029452"/>
    </source>
</evidence>
<organism evidence="1 2">
    <name type="scientific">Leptospirillum ferriphilum</name>
    <dbReference type="NCBI Taxonomy" id="178606"/>
    <lineage>
        <taxon>Bacteria</taxon>
        <taxon>Pseudomonadati</taxon>
        <taxon>Nitrospirota</taxon>
        <taxon>Nitrospiria</taxon>
        <taxon>Nitrospirales</taxon>
        <taxon>Nitrospiraceae</taxon>
        <taxon>Leptospirillum</taxon>
    </lineage>
</organism>
<protein>
    <submittedName>
        <fullName evidence="1">Uncharacterized protein</fullName>
    </submittedName>
</protein>
<reference evidence="1 2" key="1">
    <citation type="submission" date="2014-06" db="EMBL/GenBank/DDBJ databases">
        <title>Draft genome sequence of iron oxidizing acidophile Leptospirillum ferriphilum DSM14647.</title>
        <authorList>
            <person name="Cardenas J.P."/>
            <person name="Lazcano M."/>
            <person name="Ossandon F.J."/>
            <person name="Corbett M."/>
            <person name="Holmes D.S."/>
            <person name="Watkin E."/>
        </authorList>
    </citation>
    <scope>NUCLEOTIDE SEQUENCE [LARGE SCALE GENOMIC DNA]</scope>
    <source>
        <strain evidence="1 2">DSM 14647</strain>
    </source>
</reference>
<sequence length="46" mass="5660">MHENSIHFHLEIFQKKISQGDKRVTKLWNVTFYAYHLLKPFCEFFS</sequence>
<evidence type="ECO:0000313" key="1">
    <source>
        <dbReference type="EMBL" id="KGA93737.1"/>
    </source>
</evidence>
<comment type="caution">
    <text evidence="1">The sequence shown here is derived from an EMBL/GenBank/DDBJ whole genome shotgun (WGS) entry which is preliminary data.</text>
</comment>
<proteinExistence type="predicted"/>
<dbReference type="EMBL" id="JPGK01000005">
    <property type="protein sequence ID" value="KGA93737.1"/>
    <property type="molecule type" value="Genomic_DNA"/>
</dbReference>
<dbReference type="AlphaFoldDB" id="A0A094WDL1"/>
<dbReference type="Proteomes" id="UP000029452">
    <property type="component" value="Unassembled WGS sequence"/>
</dbReference>
<gene>
    <name evidence="1" type="ORF">LptCag_1447</name>
</gene>
<accession>A0A094WDL1</accession>